<name>A0AAU8B3G6_9VIRU</name>
<accession>A0AAU8B3G6</accession>
<reference evidence="2" key="1">
    <citation type="submission" date="2024-03" db="EMBL/GenBank/DDBJ databases">
        <title>Diverse circular DNA viruses in blood, oral, and fecal samples of captive lemurs.</title>
        <authorList>
            <person name="Paietta E.N."/>
            <person name="Kraberger S."/>
            <person name="Lund M.C."/>
            <person name="Custer J.M."/>
            <person name="Vargas K.M."/>
            <person name="Ehmke E.E."/>
            <person name="Yoder A.D."/>
            <person name="Varsani A."/>
        </authorList>
    </citation>
    <scope>NUCLEOTIDE SEQUENCE</scope>
    <source>
        <strain evidence="2">Duke_24FS_92</strain>
    </source>
</reference>
<evidence type="ECO:0000256" key="1">
    <source>
        <dbReference type="SAM" id="MobiDB-lite"/>
    </source>
</evidence>
<organism evidence="2">
    <name type="scientific">Dulem virus 147</name>
    <dbReference type="NCBI Taxonomy" id="3145624"/>
    <lineage>
        <taxon>Viruses</taxon>
        <taxon>Monodnaviria</taxon>
        <taxon>Sangervirae</taxon>
        <taxon>Phixviricota</taxon>
        <taxon>Malgrandaviricetes</taxon>
        <taxon>Petitvirales</taxon>
        <taxon>Microviridae</taxon>
        <taxon>Microvirus</taxon>
    </lineage>
</organism>
<feature type="compositionally biased region" description="Basic and acidic residues" evidence="1">
    <location>
        <begin position="101"/>
        <end position="115"/>
    </location>
</feature>
<sequence>MKQLYLIKDLKAEIFLPNVLVAASDDEIKRSIWTLAQRSPECPYAMYPTDFALYCVGVFNDKTGAVADTSTARFVDVFMNIIDTMRVRYGSYRGPVVTPEPLEKSDPAKNDDTQN</sequence>
<feature type="region of interest" description="Disordered" evidence="1">
    <location>
        <begin position="93"/>
        <end position="115"/>
    </location>
</feature>
<proteinExistence type="predicted"/>
<dbReference type="EMBL" id="PP511565">
    <property type="protein sequence ID" value="XCD05485.1"/>
    <property type="molecule type" value="Genomic_DNA"/>
</dbReference>
<evidence type="ECO:0000313" key="2">
    <source>
        <dbReference type="EMBL" id="XCD05485.1"/>
    </source>
</evidence>
<protein>
    <submittedName>
        <fullName evidence="2">Nonstructural protein</fullName>
    </submittedName>
</protein>
<dbReference type="Pfam" id="PF20577">
    <property type="entry name" value="Phage_ORF5"/>
    <property type="match status" value="1"/>
</dbReference>
<dbReference type="InterPro" id="IPR046781">
    <property type="entry name" value="Phage_ORF5"/>
</dbReference>